<comment type="caution">
    <text evidence="1">The sequence shown here is derived from an EMBL/GenBank/DDBJ whole genome shotgun (WGS) entry which is preliminary data.</text>
</comment>
<keyword evidence="2" id="KW-1185">Reference proteome</keyword>
<sequence>MSSPSIEEYRRIRCTACRCGEPANYRSILFLQESVIPGSGALPESVEHLMKCDDAAQSGSFDYWNKCFNIIESGLLLKPPCHALVCRRSIMDQKLTKLEHTECSNSIAGMYKILSIFTSPSGSWKMTSPLPFTQYTRKDPHPREPMLRVLLQSCHLQDLCWNLLFWCQAEAFRKRGNRATSSKLFDDQRTFQDDERLLVILHLQRV</sequence>
<dbReference type="AlphaFoldDB" id="A0ABD1Y5Q6"/>
<dbReference type="Proteomes" id="UP001605036">
    <property type="component" value="Unassembled WGS sequence"/>
</dbReference>
<evidence type="ECO:0000313" key="2">
    <source>
        <dbReference type="Proteomes" id="UP001605036"/>
    </source>
</evidence>
<gene>
    <name evidence="1" type="ORF">R1flu_001934</name>
</gene>
<reference evidence="1 2" key="1">
    <citation type="submission" date="2024-09" db="EMBL/GenBank/DDBJ databases">
        <title>Chromosome-scale assembly of Riccia fluitans.</title>
        <authorList>
            <person name="Paukszto L."/>
            <person name="Sawicki J."/>
            <person name="Karawczyk K."/>
            <person name="Piernik-Szablinska J."/>
            <person name="Szczecinska M."/>
            <person name="Mazdziarz M."/>
        </authorList>
    </citation>
    <scope>NUCLEOTIDE SEQUENCE [LARGE SCALE GENOMIC DNA]</scope>
    <source>
        <strain evidence="1">Rf_01</strain>
        <tissue evidence="1">Aerial parts of the thallus</tissue>
    </source>
</reference>
<protein>
    <submittedName>
        <fullName evidence="1">Uncharacterized protein</fullName>
    </submittedName>
</protein>
<dbReference type="EMBL" id="JBHFFA010000006">
    <property type="protein sequence ID" value="KAL2621729.1"/>
    <property type="molecule type" value="Genomic_DNA"/>
</dbReference>
<name>A0ABD1Y5Q6_9MARC</name>
<accession>A0ABD1Y5Q6</accession>
<organism evidence="1 2">
    <name type="scientific">Riccia fluitans</name>
    <dbReference type="NCBI Taxonomy" id="41844"/>
    <lineage>
        <taxon>Eukaryota</taxon>
        <taxon>Viridiplantae</taxon>
        <taxon>Streptophyta</taxon>
        <taxon>Embryophyta</taxon>
        <taxon>Marchantiophyta</taxon>
        <taxon>Marchantiopsida</taxon>
        <taxon>Marchantiidae</taxon>
        <taxon>Marchantiales</taxon>
        <taxon>Ricciaceae</taxon>
        <taxon>Riccia</taxon>
    </lineage>
</organism>
<proteinExistence type="predicted"/>
<evidence type="ECO:0000313" key="1">
    <source>
        <dbReference type="EMBL" id="KAL2621729.1"/>
    </source>
</evidence>